<keyword evidence="3" id="KW-1185">Reference proteome</keyword>
<sequence>MHQKQQQQQQQQLQAGKASGQQNQPVPILRHKSLPSSLNSRHQSIQPPSLPSPTSSSPSTPQLQHQQPLQYDKSPVSTRKQIGISCNHRAMSSESVMPKTSPMSPRHPVQPRPKVNSHPQQKMQRRKDEQNSKHQPEQNLRKQNMKPKLQELQLKKTTPASPSSKHGINTPRQDESNQKQSPLSPTSQNKASNQQNIQNQPPQSPNLHRRADSPKVKGTNPKPKKSRLDLALALSTQQKGCGQKSPSSPTSPSLGFKARPPSPLTVPSSPSQACPPSRLNQLSSKASTGDPNSLGQPDILPHYQPQMQHSPQSPPAVPPRNQYFQQQHHHNHLEKEPNQSLHPKQPIKTATFQEKQDGANCKVPRFSQEQNVALNKKMFSVPTDVLVDRGILRVTTASVYDCWDSEDGEESLV</sequence>
<reference evidence="2 3" key="1">
    <citation type="journal article" date="2021" name="Elife">
        <title>Chloroplast acquisition without the gene transfer in kleptoplastic sea slugs, Plakobranchus ocellatus.</title>
        <authorList>
            <person name="Maeda T."/>
            <person name="Takahashi S."/>
            <person name="Yoshida T."/>
            <person name="Shimamura S."/>
            <person name="Takaki Y."/>
            <person name="Nagai Y."/>
            <person name="Toyoda A."/>
            <person name="Suzuki Y."/>
            <person name="Arimoto A."/>
            <person name="Ishii H."/>
            <person name="Satoh N."/>
            <person name="Nishiyama T."/>
            <person name="Hasebe M."/>
            <person name="Maruyama T."/>
            <person name="Minagawa J."/>
            <person name="Obokata J."/>
            <person name="Shigenobu S."/>
        </authorList>
    </citation>
    <scope>NUCLEOTIDE SEQUENCE [LARGE SCALE GENOMIC DNA]</scope>
</reference>
<feature type="compositionally biased region" description="Polar residues" evidence="1">
    <location>
        <begin position="155"/>
        <end position="171"/>
    </location>
</feature>
<comment type="caution">
    <text evidence="2">The sequence shown here is derived from an EMBL/GenBank/DDBJ whole genome shotgun (WGS) entry which is preliminary data.</text>
</comment>
<dbReference type="Proteomes" id="UP000735302">
    <property type="component" value="Unassembled WGS sequence"/>
</dbReference>
<dbReference type="EMBL" id="BLXT01000945">
    <property type="protein sequence ID" value="GFN81508.1"/>
    <property type="molecule type" value="Genomic_DNA"/>
</dbReference>
<proteinExistence type="predicted"/>
<feature type="compositionally biased region" description="Polar residues" evidence="1">
    <location>
        <begin position="234"/>
        <end position="253"/>
    </location>
</feature>
<evidence type="ECO:0000256" key="1">
    <source>
        <dbReference type="SAM" id="MobiDB-lite"/>
    </source>
</evidence>
<feature type="compositionally biased region" description="Low complexity" evidence="1">
    <location>
        <begin position="42"/>
        <end position="70"/>
    </location>
</feature>
<feature type="compositionally biased region" description="Basic and acidic residues" evidence="1">
    <location>
        <begin position="126"/>
        <end position="140"/>
    </location>
</feature>
<feature type="compositionally biased region" description="Polar residues" evidence="1">
    <location>
        <begin position="272"/>
        <end position="295"/>
    </location>
</feature>
<gene>
    <name evidence="2" type="ORF">PoB_000801400</name>
</gene>
<feature type="compositionally biased region" description="Low complexity" evidence="1">
    <location>
        <begin position="301"/>
        <end position="311"/>
    </location>
</feature>
<feature type="compositionally biased region" description="Polar residues" evidence="1">
    <location>
        <begin position="178"/>
        <end position="191"/>
    </location>
</feature>
<feature type="compositionally biased region" description="Low complexity" evidence="1">
    <location>
        <begin position="192"/>
        <end position="201"/>
    </location>
</feature>
<feature type="region of interest" description="Disordered" evidence="1">
    <location>
        <begin position="1"/>
        <end position="343"/>
    </location>
</feature>
<name>A0AAV3YEV3_9GAST</name>
<feature type="compositionally biased region" description="Low complexity" evidence="1">
    <location>
        <begin position="1"/>
        <end position="22"/>
    </location>
</feature>
<evidence type="ECO:0000313" key="3">
    <source>
        <dbReference type="Proteomes" id="UP000735302"/>
    </source>
</evidence>
<protein>
    <submittedName>
        <fullName evidence="2">Uncharacterized protein</fullName>
    </submittedName>
</protein>
<evidence type="ECO:0000313" key="2">
    <source>
        <dbReference type="EMBL" id="GFN81508.1"/>
    </source>
</evidence>
<dbReference type="AlphaFoldDB" id="A0AAV3YEV3"/>
<accession>A0AAV3YEV3</accession>
<organism evidence="2 3">
    <name type="scientific">Plakobranchus ocellatus</name>
    <dbReference type="NCBI Taxonomy" id="259542"/>
    <lineage>
        <taxon>Eukaryota</taxon>
        <taxon>Metazoa</taxon>
        <taxon>Spiralia</taxon>
        <taxon>Lophotrochozoa</taxon>
        <taxon>Mollusca</taxon>
        <taxon>Gastropoda</taxon>
        <taxon>Heterobranchia</taxon>
        <taxon>Euthyneura</taxon>
        <taxon>Panpulmonata</taxon>
        <taxon>Sacoglossa</taxon>
        <taxon>Placobranchoidea</taxon>
        <taxon>Plakobranchidae</taxon>
        <taxon>Plakobranchus</taxon>
    </lineage>
</organism>